<gene>
    <name evidence="2" type="ORF">GEV33_004329</name>
</gene>
<reference evidence="2" key="1">
    <citation type="journal article" date="2020" name="J Insects Food Feed">
        <title>The yellow mealworm (Tenebrio molitor) genome: a resource for the emerging insects as food and feed industry.</title>
        <authorList>
            <person name="Eriksson T."/>
            <person name="Andere A."/>
            <person name="Kelstrup H."/>
            <person name="Emery V."/>
            <person name="Picard C."/>
        </authorList>
    </citation>
    <scope>NUCLEOTIDE SEQUENCE</scope>
    <source>
        <strain evidence="2">Stoneville</strain>
        <tissue evidence="2">Whole head</tissue>
    </source>
</reference>
<dbReference type="EMBL" id="JABDTM020017610">
    <property type="protein sequence ID" value="KAH0818462.1"/>
    <property type="molecule type" value="Genomic_DNA"/>
</dbReference>
<sequence length="275" mass="31476">MRKYSSYLCVQKLKLLVGNSWSVLKLLKTVFTIGTPKYSSFWIDTGYVKNLEELFAEPSVREKIEEIISCGELPVQTWKVDSKSAQEALKQIFEKRYHTKFDEPDYGHISKKMYAGLAFNTKEKRVSITYQVGNESQSRICRFLEWGCPNNLAVTATCSDETVRCHGVTLRCFQNSSRKRYDSAKSAVRTNERTTTVRKAMDDHGAGLFTLDFTDREINGCCCGKVSDLIGWTHKGRRLGKGREEDNVPASHGNERETELTLPYGYRSCEEEERN</sequence>
<dbReference type="PANTHER" id="PTHR34825:SF1">
    <property type="entry name" value="AAA-ATPASE-LIKE DOMAIN-CONTAINING PROTEIN"/>
    <property type="match status" value="1"/>
</dbReference>
<evidence type="ECO:0000313" key="3">
    <source>
        <dbReference type="Proteomes" id="UP000719412"/>
    </source>
</evidence>
<dbReference type="Proteomes" id="UP000719412">
    <property type="component" value="Unassembled WGS sequence"/>
</dbReference>
<dbReference type="AlphaFoldDB" id="A0A8J6HPZ4"/>
<evidence type="ECO:0000256" key="1">
    <source>
        <dbReference type="SAM" id="MobiDB-lite"/>
    </source>
</evidence>
<feature type="region of interest" description="Disordered" evidence="1">
    <location>
        <begin position="238"/>
        <end position="275"/>
    </location>
</feature>
<name>A0A8J6HPZ4_TENMO</name>
<dbReference type="PANTHER" id="PTHR34825">
    <property type="entry name" value="CONSERVED PROTEIN, WITH A WEAK D-GALACTARATE DEHYDRATASE/ALTRONATE HYDROLASE DOMAIN"/>
    <property type="match status" value="1"/>
</dbReference>
<protein>
    <submittedName>
        <fullName evidence="2">Uncharacterized protein</fullName>
    </submittedName>
</protein>
<reference evidence="2" key="2">
    <citation type="submission" date="2021-08" db="EMBL/GenBank/DDBJ databases">
        <authorList>
            <person name="Eriksson T."/>
        </authorList>
    </citation>
    <scope>NUCLEOTIDE SEQUENCE</scope>
    <source>
        <strain evidence="2">Stoneville</strain>
        <tissue evidence="2">Whole head</tissue>
    </source>
</reference>
<organism evidence="2 3">
    <name type="scientific">Tenebrio molitor</name>
    <name type="common">Yellow mealworm beetle</name>
    <dbReference type="NCBI Taxonomy" id="7067"/>
    <lineage>
        <taxon>Eukaryota</taxon>
        <taxon>Metazoa</taxon>
        <taxon>Ecdysozoa</taxon>
        <taxon>Arthropoda</taxon>
        <taxon>Hexapoda</taxon>
        <taxon>Insecta</taxon>
        <taxon>Pterygota</taxon>
        <taxon>Neoptera</taxon>
        <taxon>Endopterygota</taxon>
        <taxon>Coleoptera</taxon>
        <taxon>Polyphaga</taxon>
        <taxon>Cucujiformia</taxon>
        <taxon>Tenebrionidae</taxon>
        <taxon>Tenebrio</taxon>
    </lineage>
</organism>
<accession>A0A8J6HPZ4</accession>
<proteinExistence type="predicted"/>
<keyword evidence="3" id="KW-1185">Reference proteome</keyword>
<evidence type="ECO:0000313" key="2">
    <source>
        <dbReference type="EMBL" id="KAH0818462.1"/>
    </source>
</evidence>
<comment type="caution">
    <text evidence="2">The sequence shown here is derived from an EMBL/GenBank/DDBJ whole genome shotgun (WGS) entry which is preliminary data.</text>
</comment>